<dbReference type="InterPro" id="IPR000160">
    <property type="entry name" value="GGDEF_dom"/>
</dbReference>
<organism evidence="3 4">
    <name type="scientific">Actinomycetospora rhizophila</name>
    <dbReference type="NCBI Taxonomy" id="1416876"/>
    <lineage>
        <taxon>Bacteria</taxon>
        <taxon>Bacillati</taxon>
        <taxon>Actinomycetota</taxon>
        <taxon>Actinomycetes</taxon>
        <taxon>Pseudonocardiales</taxon>
        <taxon>Pseudonocardiaceae</taxon>
        <taxon>Actinomycetospora</taxon>
    </lineage>
</organism>
<dbReference type="RefSeq" id="WP_378023284.1">
    <property type="nucleotide sequence ID" value="NZ_JBHSKG010000014.1"/>
</dbReference>
<dbReference type="Pfam" id="PF00990">
    <property type="entry name" value="GGDEF"/>
    <property type="match status" value="1"/>
</dbReference>
<dbReference type="EMBL" id="JBHSKG010000014">
    <property type="protein sequence ID" value="MFC5141122.1"/>
    <property type="molecule type" value="Genomic_DNA"/>
</dbReference>
<feature type="region of interest" description="Disordered" evidence="1">
    <location>
        <begin position="1"/>
        <end position="25"/>
    </location>
</feature>
<keyword evidence="4" id="KW-1185">Reference proteome</keyword>
<sequence>MAADHGREHAAASSSTTTLHAVAPHRQARADARAALLERTTAAVQTATLVPCPDPLGSAAELDAVLAAPGASAGEPGLRALLLRQSLVARVLLAAEPGGSGAAVPDAATEAVTEAQLDELLELVAAHGLSLFGADAQMLRARRALLVGDEEAALSAVATGLAHLEEPVLVDHAATLAEHRHNVRCARRLAASTLISLGLHDLADTLVEQPGDGGAGDYDRVRLGVSWGLRLERAGRPGGERLGEALAVAGRLCHRASGVQRPLLAAAGVLACPSRGPAPTPDERRIARRGAAALAAGHVVPSQHDRLVVELARARALERAGDDDAAVALLATRRARPPRGEASLMLAITRELARLRTRMATSGGPRRAAEAALGDYVADLEAELWTLHRARALSLRTGLAHDRLRREHGQVTALALADPLTGLPNRRALDRHLDEVLERAVGSPAVAMIDVDRFKQINDTASHARGDEVLRGVATALRSSLRAPDLVARYGGDEFVVVLPDTVVADAAAALGRARAAVAALPAAQGRPVTLSVGVVAARAGEGPADVLARADAAMYAAKRAGGDAVRTHDGPATGALPVTRG</sequence>
<protein>
    <submittedName>
        <fullName evidence="3">Diguanylate cyclase domain-containing protein</fullName>
        <ecNumber evidence="3">2.7.7.65</ecNumber>
    </submittedName>
</protein>
<dbReference type="GO" id="GO:0052621">
    <property type="term" value="F:diguanylate cyclase activity"/>
    <property type="evidence" value="ECO:0007669"/>
    <property type="project" value="UniProtKB-EC"/>
</dbReference>
<dbReference type="SUPFAM" id="SSF55073">
    <property type="entry name" value="Nucleotide cyclase"/>
    <property type="match status" value="1"/>
</dbReference>
<dbReference type="SMART" id="SM00267">
    <property type="entry name" value="GGDEF"/>
    <property type="match status" value="1"/>
</dbReference>
<evidence type="ECO:0000313" key="3">
    <source>
        <dbReference type="EMBL" id="MFC5141122.1"/>
    </source>
</evidence>
<dbReference type="PANTHER" id="PTHR45138">
    <property type="entry name" value="REGULATORY COMPONENTS OF SENSORY TRANSDUCTION SYSTEM"/>
    <property type="match status" value="1"/>
</dbReference>
<dbReference type="NCBIfam" id="TIGR00254">
    <property type="entry name" value="GGDEF"/>
    <property type="match status" value="1"/>
</dbReference>
<evidence type="ECO:0000259" key="2">
    <source>
        <dbReference type="PROSITE" id="PS50887"/>
    </source>
</evidence>
<proteinExistence type="predicted"/>
<feature type="compositionally biased region" description="Basic and acidic residues" evidence="1">
    <location>
        <begin position="1"/>
        <end position="10"/>
    </location>
</feature>
<dbReference type="InterPro" id="IPR029787">
    <property type="entry name" value="Nucleotide_cyclase"/>
</dbReference>
<accession>A0ABV9ZLK1</accession>
<reference evidence="4" key="1">
    <citation type="journal article" date="2019" name="Int. J. Syst. Evol. Microbiol.">
        <title>The Global Catalogue of Microorganisms (GCM) 10K type strain sequencing project: providing services to taxonomists for standard genome sequencing and annotation.</title>
        <authorList>
            <consortium name="The Broad Institute Genomics Platform"/>
            <consortium name="The Broad Institute Genome Sequencing Center for Infectious Disease"/>
            <person name="Wu L."/>
            <person name="Ma J."/>
        </authorList>
    </citation>
    <scope>NUCLEOTIDE SEQUENCE [LARGE SCALE GENOMIC DNA]</scope>
    <source>
        <strain evidence="4">XZYJ18</strain>
    </source>
</reference>
<evidence type="ECO:0000313" key="4">
    <source>
        <dbReference type="Proteomes" id="UP001596175"/>
    </source>
</evidence>
<dbReference type="CDD" id="cd01949">
    <property type="entry name" value="GGDEF"/>
    <property type="match status" value="1"/>
</dbReference>
<dbReference type="Gene3D" id="3.30.70.270">
    <property type="match status" value="1"/>
</dbReference>
<keyword evidence="3" id="KW-0548">Nucleotidyltransferase</keyword>
<evidence type="ECO:0000256" key="1">
    <source>
        <dbReference type="SAM" id="MobiDB-lite"/>
    </source>
</evidence>
<dbReference type="InterPro" id="IPR043128">
    <property type="entry name" value="Rev_trsase/Diguanyl_cyclase"/>
</dbReference>
<dbReference type="EC" id="2.7.7.65" evidence="3"/>
<dbReference type="Proteomes" id="UP001596175">
    <property type="component" value="Unassembled WGS sequence"/>
</dbReference>
<dbReference type="PROSITE" id="PS50887">
    <property type="entry name" value="GGDEF"/>
    <property type="match status" value="1"/>
</dbReference>
<name>A0ABV9ZLK1_9PSEU</name>
<keyword evidence="3" id="KW-0808">Transferase</keyword>
<dbReference type="InterPro" id="IPR050469">
    <property type="entry name" value="Diguanylate_Cyclase"/>
</dbReference>
<feature type="domain" description="GGDEF" evidence="2">
    <location>
        <begin position="442"/>
        <end position="571"/>
    </location>
</feature>
<dbReference type="PANTHER" id="PTHR45138:SF24">
    <property type="entry name" value="DIGUANYLATE CYCLASE DGCC-RELATED"/>
    <property type="match status" value="1"/>
</dbReference>
<comment type="caution">
    <text evidence="3">The sequence shown here is derived from an EMBL/GenBank/DDBJ whole genome shotgun (WGS) entry which is preliminary data.</text>
</comment>
<gene>
    <name evidence="3" type="ORF">ACFPK1_23000</name>
</gene>